<dbReference type="EC" id="2.1.1.193" evidence="3 12"/>
<evidence type="ECO:0000313" key="16">
    <source>
        <dbReference type="Proteomes" id="UP000030002"/>
    </source>
</evidence>
<evidence type="ECO:0000256" key="8">
    <source>
        <dbReference type="ARBA" id="ARBA00022679"/>
    </source>
</evidence>
<comment type="function">
    <text evidence="10 12">Specifically methylates the N3 position of the uracil ring of uridine 1498 (m3U1498) in 16S rRNA. Acts on the fully assembled 30S ribosomal subunit.</text>
</comment>
<evidence type="ECO:0000256" key="5">
    <source>
        <dbReference type="ARBA" id="ARBA00022490"/>
    </source>
</evidence>
<feature type="domain" description="Ribosomal RNA small subunit methyltransferase E PUA-like" evidence="14">
    <location>
        <begin position="24"/>
        <end position="71"/>
    </location>
</feature>
<evidence type="ECO:0000256" key="3">
    <source>
        <dbReference type="ARBA" id="ARBA00012328"/>
    </source>
</evidence>
<evidence type="ECO:0000259" key="14">
    <source>
        <dbReference type="Pfam" id="PF20260"/>
    </source>
</evidence>
<dbReference type="NCBIfam" id="TIGR00046">
    <property type="entry name" value="RsmE family RNA methyltransferase"/>
    <property type="match status" value="1"/>
</dbReference>
<dbReference type="eggNOG" id="COG1385">
    <property type="taxonomic scope" value="Bacteria"/>
</dbReference>
<dbReference type="NCBIfam" id="NF008693">
    <property type="entry name" value="PRK11713.2-3"/>
    <property type="match status" value="1"/>
</dbReference>
<feature type="domain" description="Ribosomal RNA small subunit methyltransferase E methyltransferase" evidence="13">
    <location>
        <begin position="80"/>
        <end position="240"/>
    </location>
</feature>
<dbReference type="EMBL" id="AVPJ01000001">
    <property type="protein sequence ID" value="KGN34636.1"/>
    <property type="molecule type" value="Genomic_DNA"/>
</dbReference>
<reference evidence="15 16" key="1">
    <citation type="submission" date="2013-08" db="EMBL/GenBank/DDBJ databases">
        <title>The genome sequence of Knoellia sinensis.</title>
        <authorList>
            <person name="Zhu W."/>
            <person name="Wang G."/>
        </authorList>
    </citation>
    <scope>NUCLEOTIDE SEQUENCE [LARGE SCALE GENOMIC DNA]</scope>
    <source>
        <strain evidence="15 16">KCTC 19936</strain>
    </source>
</reference>
<dbReference type="Pfam" id="PF04452">
    <property type="entry name" value="Methyltrans_RNA"/>
    <property type="match status" value="1"/>
</dbReference>
<dbReference type="OrthoDB" id="9808126at2"/>
<accession>A0A0A0JGA6</accession>
<evidence type="ECO:0000256" key="12">
    <source>
        <dbReference type="PIRNR" id="PIRNR015601"/>
    </source>
</evidence>
<evidence type="ECO:0000256" key="10">
    <source>
        <dbReference type="ARBA" id="ARBA00025699"/>
    </source>
</evidence>
<dbReference type="Proteomes" id="UP000030002">
    <property type="component" value="Unassembled WGS sequence"/>
</dbReference>
<dbReference type="RefSeq" id="WP_035910782.1">
    <property type="nucleotide sequence ID" value="NZ_AVPJ01000001.1"/>
</dbReference>
<dbReference type="InterPro" id="IPR029026">
    <property type="entry name" value="tRNA_m1G_MTases_N"/>
</dbReference>
<dbReference type="CDD" id="cd18084">
    <property type="entry name" value="RsmE-like"/>
    <property type="match status" value="1"/>
</dbReference>
<dbReference type="Gene3D" id="3.40.1280.10">
    <property type="match status" value="1"/>
</dbReference>
<dbReference type="InterPro" id="IPR029028">
    <property type="entry name" value="Alpha/beta_knot_MTases"/>
</dbReference>
<evidence type="ECO:0000256" key="2">
    <source>
        <dbReference type="ARBA" id="ARBA00005528"/>
    </source>
</evidence>
<dbReference type="PANTHER" id="PTHR30027:SF3">
    <property type="entry name" value="16S RRNA (URACIL(1498)-N(3))-METHYLTRANSFERASE"/>
    <property type="match status" value="1"/>
</dbReference>
<dbReference type="InterPro" id="IPR046886">
    <property type="entry name" value="RsmE_MTase_dom"/>
</dbReference>
<gene>
    <name evidence="15" type="ORF">N802_00665</name>
</gene>
<dbReference type="GO" id="GO:0005737">
    <property type="term" value="C:cytoplasm"/>
    <property type="evidence" value="ECO:0007669"/>
    <property type="project" value="UniProtKB-SubCell"/>
</dbReference>
<evidence type="ECO:0000259" key="13">
    <source>
        <dbReference type="Pfam" id="PF04452"/>
    </source>
</evidence>
<evidence type="ECO:0000256" key="7">
    <source>
        <dbReference type="ARBA" id="ARBA00022603"/>
    </source>
</evidence>
<dbReference type="GO" id="GO:0070042">
    <property type="term" value="F:rRNA (uridine-N3-)-methyltransferase activity"/>
    <property type="evidence" value="ECO:0007669"/>
    <property type="project" value="TreeGrafter"/>
</dbReference>
<dbReference type="Gene3D" id="2.40.240.20">
    <property type="entry name" value="Hypothetical PUA domain-like, domain 1"/>
    <property type="match status" value="1"/>
</dbReference>
<dbReference type="AlphaFoldDB" id="A0A0A0JGA6"/>
<keyword evidence="8 12" id="KW-0808">Transferase</keyword>
<dbReference type="PANTHER" id="PTHR30027">
    <property type="entry name" value="RIBOSOMAL RNA SMALL SUBUNIT METHYLTRANSFERASE E"/>
    <property type="match status" value="1"/>
</dbReference>
<dbReference type="SUPFAM" id="SSF75217">
    <property type="entry name" value="alpha/beta knot"/>
    <property type="match status" value="1"/>
</dbReference>
<keyword evidence="9 12" id="KW-0949">S-adenosyl-L-methionine</keyword>
<keyword evidence="5 12" id="KW-0963">Cytoplasm</keyword>
<comment type="similarity">
    <text evidence="2 12">Belongs to the RNA methyltransferase RsmE family.</text>
</comment>
<dbReference type="PIRSF" id="PIRSF015601">
    <property type="entry name" value="MTase_slr0722"/>
    <property type="match status" value="1"/>
</dbReference>
<dbReference type="GO" id="GO:0070475">
    <property type="term" value="P:rRNA base methylation"/>
    <property type="evidence" value="ECO:0007669"/>
    <property type="project" value="TreeGrafter"/>
</dbReference>
<keyword evidence="7 12" id="KW-0489">Methyltransferase</keyword>
<dbReference type="InterPro" id="IPR046887">
    <property type="entry name" value="RsmE_PUA-like"/>
</dbReference>
<dbReference type="InterPro" id="IPR015947">
    <property type="entry name" value="PUA-like_sf"/>
</dbReference>
<keyword evidence="6 12" id="KW-0698">rRNA processing</keyword>
<evidence type="ECO:0000256" key="11">
    <source>
        <dbReference type="ARBA" id="ARBA00047944"/>
    </source>
</evidence>
<evidence type="ECO:0000256" key="1">
    <source>
        <dbReference type="ARBA" id="ARBA00004496"/>
    </source>
</evidence>
<evidence type="ECO:0000256" key="4">
    <source>
        <dbReference type="ARBA" id="ARBA00013673"/>
    </source>
</evidence>
<comment type="caution">
    <text evidence="15">The sequence shown here is derived from an EMBL/GenBank/DDBJ whole genome shotgun (WGS) entry which is preliminary data.</text>
</comment>
<evidence type="ECO:0000256" key="6">
    <source>
        <dbReference type="ARBA" id="ARBA00022552"/>
    </source>
</evidence>
<evidence type="ECO:0000256" key="9">
    <source>
        <dbReference type="ARBA" id="ARBA00022691"/>
    </source>
</evidence>
<keyword evidence="16" id="KW-1185">Reference proteome</keyword>
<name>A0A0A0JGA6_9MICO</name>
<organism evidence="15 16">
    <name type="scientific">Knoellia sinensis KCTC 19936</name>
    <dbReference type="NCBI Taxonomy" id="1385520"/>
    <lineage>
        <taxon>Bacteria</taxon>
        <taxon>Bacillati</taxon>
        <taxon>Actinomycetota</taxon>
        <taxon>Actinomycetes</taxon>
        <taxon>Micrococcales</taxon>
        <taxon>Intrasporangiaceae</taxon>
        <taxon>Knoellia</taxon>
    </lineage>
</organism>
<dbReference type="STRING" id="1385520.N802_00665"/>
<evidence type="ECO:0000313" key="15">
    <source>
        <dbReference type="EMBL" id="KGN34636.1"/>
    </source>
</evidence>
<comment type="subcellular location">
    <subcellularLocation>
        <location evidence="1 12">Cytoplasm</location>
    </subcellularLocation>
</comment>
<protein>
    <recommendedName>
        <fullName evidence="4 12">Ribosomal RNA small subunit methyltransferase E</fullName>
        <ecNumber evidence="3 12">2.1.1.193</ecNumber>
    </recommendedName>
</protein>
<dbReference type="SUPFAM" id="SSF88697">
    <property type="entry name" value="PUA domain-like"/>
    <property type="match status" value="1"/>
</dbReference>
<proteinExistence type="inferred from homology"/>
<dbReference type="Pfam" id="PF20260">
    <property type="entry name" value="PUA_4"/>
    <property type="match status" value="1"/>
</dbReference>
<dbReference type="FunFam" id="3.40.1280.10:FF:000023">
    <property type="entry name" value="Ribosomal RNA small subunit methyltransferase E"/>
    <property type="match status" value="1"/>
</dbReference>
<dbReference type="InterPro" id="IPR006700">
    <property type="entry name" value="RsmE"/>
</dbReference>
<comment type="catalytic activity">
    <reaction evidence="11 12">
        <text>uridine(1498) in 16S rRNA + S-adenosyl-L-methionine = N(3)-methyluridine(1498) in 16S rRNA + S-adenosyl-L-homocysteine + H(+)</text>
        <dbReference type="Rhea" id="RHEA:42920"/>
        <dbReference type="Rhea" id="RHEA-COMP:10283"/>
        <dbReference type="Rhea" id="RHEA-COMP:10284"/>
        <dbReference type="ChEBI" id="CHEBI:15378"/>
        <dbReference type="ChEBI" id="CHEBI:57856"/>
        <dbReference type="ChEBI" id="CHEBI:59789"/>
        <dbReference type="ChEBI" id="CHEBI:65315"/>
        <dbReference type="ChEBI" id="CHEBI:74502"/>
        <dbReference type="EC" id="2.1.1.193"/>
    </reaction>
</comment>
<sequence>MSLHLYLVAGGTLDGTRVGDVVVLDGSEGRHAATVKRTQPGEHLRLADGAGRLVTGEVESVERDRLTLRVEIVEDVPVPSPRLVLVQALAKGDRDDQAIEAATELGVDEVVPWQASRSIVQWRGDRGDKAWRKWDAVLIAATKQSRRPRRPILAPVVTTTELAARIAAGVTAYVLHEDAQLPLAAETLPDEGDVLLVVGPEGGIAPQELEAFASAGARIVRLGDTVLRSSSAGPAALAVLSASARWR</sequence>